<keyword evidence="1" id="KW-0812">Transmembrane</keyword>
<feature type="transmembrane region" description="Helical" evidence="1">
    <location>
        <begin position="26"/>
        <end position="45"/>
    </location>
</feature>
<evidence type="ECO:0000313" key="3">
    <source>
        <dbReference type="Proteomes" id="UP001196661"/>
    </source>
</evidence>
<evidence type="ECO:0000256" key="1">
    <source>
        <dbReference type="SAM" id="Phobius"/>
    </source>
</evidence>
<evidence type="ECO:0008006" key="4">
    <source>
        <dbReference type="Google" id="ProtNLM"/>
    </source>
</evidence>
<keyword evidence="1" id="KW-1133">Transmembrane helix</keyword>
<evidence type="ECO:0000313" key="2">
    <source>
        <dbReference type="EMBL" id="MBT9312160.1"/>
    </source>
</evidence>
<sequence length="142" mass="16017">MDTLTAKTLQIIEGLMASSPRRTSQAVILGVALTSVVPVFSPLILEHTGLDFSSFSAAGWVCLCVFIANFRPFSRQKELDFHLQKKYDSIDESLRKRVISLEEAKFLQKQVLRNYLQSEMKNKSIKVAPKREAQAKIEKQGS</sequence>
<proteinExistence type="predicted"/>
<dbReference type="RefSeq" id="WP_215618058.1">
    <property type="nucleotide sequence ID" value="NZ_JADOER010000005.1"/>
</dbReference>
<reference evidence="2 3" key="1">
    <citation type="journal article" date="2021" name="Mar. Drugs">
        <title>Genome Reduction and Secondary Metabolism of the Marine Sponge-Associated Cyanobacterium Leptothoe.</title>
        <authorList>
            <person name="Konstantinou D."/>
            <person name="Popin R.V."/>
            <person name="Fewer D.P."/>
            <person name="Sivonen K."/>
            <person name="Gkelis S."/>
        </authorList>
    </citation>
    <scope>NUCLEOTIDE SEQUENCE [LARGE SCALE GENOMIC DNA]</scope>
    <source>
        <strain evidence="2 3">TAU-MAC 1615</strain>
    </source>
</reference>
<keyword evidence="1" id="KW-0472">Membrane</keyword>
<dbReference type="EMBL" id="JADOER010000005">
    <property type="protein sequence ID" value="MBT9312160.1"/>
    <property type="molecule type" value="Genomic_DNA"/>
</dbReference>
<dbReference type="Proteomes" id="UP001196661">
    <property type="component" value="Unassembled WGS sequence"/>
</dbReference>
<feature type="transmembrane region" description="Helical" evidence="1">
    <location>
        <begin position="51"/>
        <end position="70"/>
    </location>
</feature>
<name>A0ABS5Y598_9CYAN</name>
<protein>
    <recommendedName>
        <fullName evidence="4">ATP synthase protein MI25</fullName>
    </recommendedName>
</protein>
<comment type="caution">
    <text evidence="2">The sequence shown here is derived from an EMBL/GenBank/DDBJ whole genome shotgun (WGS) entry which is preliminary data.</text>
</comment>
<organism evidence="2 3">
    <name type="scientific">Leptothoe kymatousa TAU-MAC 1615</name>
    <dbReference type="NCBI Taxonomy" id="2364775"/>
    <lineage>
        <taxon>Bacteria</taxon>
        <taxon>Bacillati</taxon>
        <taxon>Cyanobacteriota</taxon>
        <taxon>Cyanophyceae</taxon>
        <taxon>Nodosilineales</taxon>
        <taxon>Cymatolegaceae</taxon>
        <taxon>Leptothoe</taxon>
        <taxon>Leptothoe kymatousa</taxon>
    </lineage>
</organism>
<keyword evidence="3" id="KW-1185">Reference proteome</keyword>
<accession>A0ABS5Y598</accession>
<gene>
    <name evidence="2" type="ORF">IXB28_08085</name>
</gene>